<protein>
    <submittedName>
        <fullName evidence="1">Uncharacterized protein</fullName>
    </submittedName>
</protein>
<dbReference type="AlphaFoldDB" id="A0A1M6JNQ2"/>
<evidence type="ECO:0000313" key="1">
    <source>
        <dbReference type="EMBL" id="SHJ48337.1"/>
    </source>
</evidence>
<keyword evidence="2" id="KW-1185">Reference proteome</keyword>
<accession>A0A1M6JNQ2</accession>
<dbReference type="EMBL" id="FRAF01000001">
    <property type="protein sequence ID" value="SHJ48337.1"/>
    <property type="molecule type" value="Genomic_DNA"/>
</dbReference>
<dbReference type="RefSeq" id="WP_072872531.1">
    <property type="nucleotide sequence ID" value="NZ_FRAF01000001.1"/>
</dbReference>
<reference evidence="2" key="1">
    <citation type="submission" date="2016-11" db="EMBL/GenBank/DDBJ databases">
        <authorList>
            <person name="Varghese N."/>
            <person name="Submissions S."/>
        </authorList>
    </citation>
    <scope>NUCLEOTIDE SEQUENCE [LARGE SCALE GENOMIC DNA]</scope>
    <source>
        <strain evidence="2">USBA-503</strain>
    </source>
</reference>
<evidence type="ECO:0000313" key="2">
    <source>
        <dbReference type="Proteomes" id="UP000184016"/>
    </source>
</evidence>
<dbReference type="STRING" id="1830138.SAMN05443507_1017"/>
<dbReference type="Proteomes" id="UP000184016">
    <property type="component" value="Unassembled WGS sequence"/>
</dbReference>
<organism evidence="1 2">
    <name type="scientific">Alicyclobacillus tolerans</name>
    <dbReference type="NCBI Taxonomy" id="90970"/>
    <lineage>
        <taxon>Bacteria</taxon>
        <taxon>Bacillati</taxon>
        <taxon>Bacillota</taxon>
        <taxon>Bacilli</taxon>
        <taxon>Bacillales</taxon>
        <taxon>Alicyclobacillaceae</taxon>
        <taxon>Alicyclobacillus</taxon>
    </lineage>
</organism>
<sequence length="75" mass="8718">MLDFRHSPQTSPIFWCPHCQALVPAEFSVKIMKTVYRVEREGIFPFGVCYHHTNADQIPLKPAPEEREERVVAHV</sequence>
<proteinExistence type="predicted"/>
<name>A0A1M6JNQ2_9BACL</name>
<gene>
    <name evidence="1" type="ORF">SAMN05443507_1017</name>
</gene>